<reference evidence="1" key="1">
    <citation type="submission" date="2023-10" db="EMBL/GenBank/DDBJ databases">
        <authorList>
            <person name="Rodriguez Cubillos JULIANA M."/>
            <person name="De Vega J."/>
        </authorList>
    </citation>
    <scope>NUCLEOTIDE SEQUENCE</scope>
</reference>
<keyword evidence="2" id="KW-1185">Reference proteome</keyword>
<dbReference type="Proteomes" id="UP001177021">
    <property type="component" value="Unassembled WGS sequence"/>
</dbReference>
<dbReference type="EMBL" id="CASHSV030000206">
    <property type="protein sequence ID" value="CAJ2654726.1"/>
    <property type="molecule type" value="Genomic_DNA"/>
</dbReference>
<gene>
    <name evidence="1" type="ORF">MILVUS5_LOCUS21808</name>
</gene>
<evidence type="ECO:0000313" key="1">
    <source>
        <dbReference type="EMBL" id="CAJ2654726.1"/>
    </source>
</evidence>
<comment type="caution">
    <text evidence="1">The sequence shown here is derived from an EMBL/GenBank/DDBJ whole genome shotgun (WGS) entry which is preliminary data.</text>
</comment>
<name>A0ACB0KDW6_TRIPR</name>
<organism evidence="1 2">
    <name type="scientific">Trifolium pratense</name>
    <name type="common">Red clover</name>
    <dbReference type="NCBI Taxonomy" id="57577"/>
    <lineage>
        <taxon>Eukaryota</taxon>
        <taxon>Viridiplantae</taxon>
        <taxon>Streptophyta</taxon>
        <taxon>Embryophyta</taxon>
        <taxon>Tracheophyta</taxon>
        <taxon>Spermatophyta</taxon>
        <taxon>Magnoliopsida</taxon>
        <taxon>eudicotyledons</taxon>
        <taxon>Gunneridae</taxon>
        <taxon>Pentapetalae</taxon>
        <taxon>rosids</taxon>
        <taxon>fabids</taxon>
        <taxon>Fabales</taxon>
        <taxon>Fabaceae</taxon>
        <taxon>Papilionoideae</taxon>
        <taxon>50 kb inversion clade</taxon>
        <taxon>NPAAA clade</taxon>
        <taxon>Hologalegina</taxon>
        <taxon>IRL clade</taxon>
        <taxon>Trifolieae</taxon>
        <taxon>Trifolium</taxon>
    </lineage>
</organism>
<proteinExistence type="predicted"/>
<accession>A0ACB0KDW6</accession>
<evidence type="ECO:0000313" key="2">
    <source>
        <dbReference type="Proteomes" id="UP001177021"/>
    </source>
</evidence>
<protein>
    <submittedName>
        <fullName evidence="1">Uncharacterized protein</fullName>
    </submittedName>
</protein>
<sequence length="66" mass="7913">MGLGRKSIFELVRRINRTEKIGFYVGRGNRTEWNESIMSRSRRRIDESRFLNHGTVESRLISELWD</sequence>